<feature type="non-terminal residue" evidence="11">
    <location>
        <position position="1"/>
    </location>
</feature>
<dbReference type="GO" id="GO:0005886">
    <property type="term" value="C:plasma membrane"/>
    <property type="evidence" value="ECO:0007669"/>
    <property type="project" value="UniProtKB-SubCell"/>
</dbReference>
<dbReference type="InterPro" id="IPR010920">
    <property type="entry name" value="LSM_dom_sf"/>
</dbReference>
<feature type="transmembrane region" description="Helical" evidence="7">
    <location>
        <begin position="46"/>
        <end position="70"/>
    </location>
</feature>
<name>X1LIC6_9ZZZZ</name>
<keyword evidence="3" id="KW-1003">Cell membrane</keyword>
<evidence type="ECO:0000313" key="11">
    <source>
        <dbReference type="EMBL" id="GAI18863.1"/>
    </source>
</evidence>
<dbReference type="InterPro" id="IPR011014">
    <property type="entry name" value="MscS_channel_TM-2"/>
</dbReference>
<feature type="non-terminal residue" evidence="11">
    <location>
        <position position="273"/>
    </location>
</feature>
<dbReference type="InterPro" id="IPR049278">
    <property type="entry name" value="MS_channel_C"/>
</dbReference>
<evidence type="ECO:0000256" key="6">
    <source>
        <dbReference type="ARBA" id="ARBA00023136"/>
    </source>
</evidence>
<evidence type="ECO:0000256" key="5">
    <source>
        <dbReference type="ARBA" id="ARBA00022989"/>
    </source>
</evidence>
<dbReference type="InterPro" id="IPR049142">
    <property type="entry name" value="MS_channel_1st"/>
</dbReference>
<keyword evidence="5 7" id="KW-1133">Transmembrane helix</keyword>
<evidence type="ECO:0000256" key="7">
    <source>
        <dbReference type="SAM" id="Phobius"/>
    </source>
</evidence>
<comment type="subcellular location">
    <subcellularLocation>
        <location evidence="1">Cell membrane</location>
        <topology evidence="1">Multi-pass membrane protein</topology>
    </subcellularLocation>
</comment>
<sequence>PSILVIIVVGIGFWYALKKFLPPLVQRAMAKPKRGESKEGMKRRADTLQGVFMGLGKFLIILLVIFMVLSEMDVNIGPILAGLGIVGIAVGFGAQYLIRDLIAGVFILLENQYRVGDVAKVADIWGLVEEVNLRKTVLRDLDGAVHHVPNGEIRVASNYTRRFARVNLDIPVAYGTDLDYAISVINRVCQELTADENWRERIITTPQVLRVNKLGDSGIDIKILGDVKPLEQWAVTGELRLRLKKAFDAEGIEIPWPHTKVFFGNAPQNPEPG</sequence>
<reference evidence="11" key="1">
    <citation type="journal article" date="2014" name="Front. Microbiol.">
        <title>High frequency of phylogenetically diverse reductive dehalogenase-homologous genes in deep subseafloor sedimentary metagenomes.</title>
        <authorList>
            <person name="Kawai M."/>
            <person name="Futagami T."/>
            <person name="Toyoda A."/>
            <person name="Takaki Y."/>
            <person name="Nishi S."/>
            <person name="Hori S."/>
            <person name="Arai W."/>
            <person name="Tsubouchi T."/>
            <person name="Morono Y."/>
            <person name="Uchiyama I."/>
            <person name="Ito T."/>
            <person name="Fujiyama A."/>
            <person name="Inagaki F."/>
            <person name="Takami H."/>
        </authorList>
    </citation>
    <scope>NUCLEOTIDE SEQUENCE</scope>
    <source>
        <strain evidence="11">Expedition CK06-06</strain>
    </source>
</reference>
<dbReference type="AlphaFoldDB" id="X1LIC6"/>
<keyword evidence="6 7" id="KW-0472">Membrane</keyword>
<feature type="domain" description="Mechanosensitive ion channel transmembrane helices 2/3" evidence="10">
    <location>
        <begin position="57"/>
        <end position="95"/>
    </location>
</feature>
<comment type="similarity">
    <text evidence="2">Belongs to the MscS (TC 1.A.23) family.</text>
</comment>
<dbReference type="Gene3D" id="1.10.287.1260">
    <property type="match status" value="1"/>
</dbReference>
<evidence type="ECO:0000256" key="3">
    <source>
        <dbReference type="ARBA" id="ARBA00022475"/>
    </source>
</evidence>
<evidence type="ECO:0000259" key="8">
    <source>
        <dbReference type="Pfam" id="PF00924"/>
    </source>
</evidence>
<dbReference type="InterPro" id="IPR006685">
    <property type="entry name" value="MscS_channel_2nd"/>
</dbReference>
<dbReference type="PANTHER" id="PTHR30460">
    <property type="entry name" value="MODERATE CONDUCTANCE MECHANOSENSITIVE CHANNEL YBIO"/>
    <property type="match status" value="1"/>
</dbReference>
<dbReference type="SUPFAM" id="SSF82689">
    <property type="entry name" value="Mechanosensitive channel protein MscS (YggB), C-terminal domain"/>
    <property type="match status" value="1"/>
</dbReference>
<evidence type="ECO:0000256" key="2">
    <source>
        <dbReference type="ARBA" id="ARBA00008017"/>
    </source>
</evidence>
<dbReference type="SUPFAM" id="SSF50182">
    <property type="entry name" value="Sm-like ribonucleoproteins"/>
    <property type="match status" value="1"/>
</dbReference>
<feature type="domain" description="Mechanosensitive ion channel MscS" evidence="8">
    <location>
        <begin position="97"/>
        <end position="161"/>
    </location>
</feature>
<accession>X1LIC6</accession>
<comment type="caution">
    <text evidence="11">The sequence shown here is derived from an EMBL/GenBank/DDBJ whole genome shotgun (WGS) entry which is preliminary data.</text>
</comment>
<dbReference type="InterPro" id="IPR045276">
    <property type="entry name" value="YbiO_bact"/>
</dbReference>
<dbReference type="Pfam" id="PF21082">
    <property type="entry name" value="MS_channel_3rd"/>
    <property type="match status" value="1"/>
</dbReference>
<feature type="transmembrane region" description="Helical" evidence="7">
    <location>
        <begin position="76"/>
        <end position="98"/>
    </location>
</feature>
<evidence type="ECO:0000256" key="4">
    <source>
        <dbReference type="ARBA" id="ARBA00022692"/>
    </source>
</evidence>
<dbReference type="InterPro" id="IPR023408">
    <property type="entry name" value="MscS_beta-dom_sf"/>
</dbReference>
<dbReference type="Pfam" id="PF21088">
    <property type="entry name" value="MS_channel_1st"/>
    <property type="match status" value="1"/>
</dbReference>
<dbReference type="EMBL" id="BARV01020924">
    <property type="protein sequence ID" value="GAI18863.1"/>
    <property type="molecule type" value="Genomic_DNA"/>
</dbReference>
<evidence type="ECO:0000256" key="1">
    <source>
        <dbReference type="ARBA" id="ARBA00004651"/>
    </source>
</evidence>
<feature type="transmembrane region" description="Helical" evidence="7">
    <location>
        <begin position="6"/>
        <end position="25"/>
    </location>
</feature>
<feature type="domain" description="Mechanosensitive ion channel MscS C-terminal" evidence="9">
    <location>
        <begin position="166"/>
        <end position="254"/>
    </location>
</feature>
<dbReference type="Gene3D" id="3.30.70.100">
    <property type="match status" value="1"/>
</dbReference>
<dbReference type="SUPFAM" id="SSF82861">
    <property type="entry name" value="Mechanosensitive channel protein MscS (YggB), transmembrane region"/>
    <property type="match status" value="1"/>
</dbReference>
<proteinExistence type="inferred from homology"/>
<dbReference type="InterPro" id="IPR011066">
    <property type="entry name" value="MscS_channel_C_sf"/>
</dbReference>
<dbReference type="Gene3D" id="2.30.30.60">
    <property type="match status" value="1"/>
</dbReference>
<keyword evidence="4 7" id="KW-0812">Transmembrane</keyword>
<dbReference type="Pfam" id="PF00924">
    <property type="entry name" value="MS_channel_2nd"/>
    <property type="match status" value="1"/>
</dbReference>
<gene>
    <name evidence="11" type="ORF">S06H3_34793</name>
</gene>
<evidence type="ECO:0000259" key="10">
    <source>
        <dbReference type="Pfam" id="PF21088"/>
    </source>
</evidence>
<dbReference type="GO" id="GO:0008381">
    <property type="term" value="F:mechanosensitive monoatomic ion channel activity"/>
    <property type="evidence" value="ECO:0007669"/>
    <property type="project" value="InterPro"/>
</dbReference>
<dbReference type="PANTHER" id="PTHR30460:SF0">
    <property type="entry name" value="MODERATE CONDUCTANCE MECHANOSENSITIVE CHANNEL YBIO"/>
    <property type="match status" value="1"/>
</dbReference>
<protein>
    <recommendedName>
        <fullName evidence="12">Mechanosensitive ion channel family protein</fullName>
    </recommendedName>
</protein>
<evidence type="ECO:0008006" key="12">
    <source>
        <dbReference type="Google" id="ProtNLM"/>
    </source>
</evidence>
<organism evidence="11">
    <name type="scientific">marine sediment metagenome</name>
    <dbReference type="NCBI Taxonomy" id="412755"/>
    <lineage>
        <taxon>unclassified sequences</taxon>
        <taxon>metagenomes</taxon>
        <taxon>ecological metagenomes</taxon>
    </lineage>
</organism>
<evidence type="ECO:0000259" key="9">
    <source>
        <dbReference type="Pfam" id="PF21082"/>
    </source>
</evidence>